<feature type="non-terminal residue" evidence="1">
    <location>
        <position position="84"/>
    </location>
</feature>
<dbReference type="GO" id="GO:0016787">
    <property type="term" value="F:hydrolase activity"/>
    <property type="evidence" value="ECO:0007669"/>
    <property type="project" value="UniProtKB-KW"/>
</dbReference>
<dbReference type="SUPFAM" id="SSF56784">
    <property type="entry name" value="HAD-like"/>
    <property type="match status" value="1"/>
</dbReference>
<name>T1AD51_9ZZZZ</name>
<sequence length="84" mass="9873">MLRLVAFDMDGTLVDAASSWRVVHDAFDDHNDEALRLFLENRIDDREFIRSDIRKWWSHRPQLSIDDLEEILARIPLMPGAPEL</sequence>
<dbReference type="AlphaFoldDB" id="T1AD51"/>
<proteinExistence type="predicted"/>
<reference evidence="1" key="1">
    <citation type="submission" date="2013-08" db="EMBL/GenBank/DDBJ databases">
        <authorList>
            <person name="Mendez C."/>
            <person name="Richter M."/>
            <person name="Ferrer M."/>
            <person name="Sanchez J."/>
        </authorList>
    </citation>
    <scope>NUCLEOTIDE SEQUENCE</scope>
</reference>
<protein>
    <submittedName>
        <fullName evidence="1">Phosphoserine phosphatase-like hydrolase</fullName>
    </submittedName>
</protein>
<reference evidence="1" key="2">
    <citation type="journal article" date="2014" name="ISME J.">
        <title>Microbial stratification in low pH oxic and suboxic macroscopic growths along an acid mine drainage.</title>
        <authorList>
            <person name="Mendez-Garcia C."/>
            <person name="Mesa V."/>
            <person name="Sprenger R.R."/>
            <person name="Richter M."/>
            <person name="Diez M.S."/>
            <person name="Solano J."/>
            <person name="Bargiela R."/>
            <person name="Golyshina O.V."/>
            <person name="Manteca A."/>
            <person name="Ramos J.L."/>
            <person name="Gallego J.R."/>
            <person name="Llorente I."/>
            <person name="Martins Dos Santos V.A."/>
            <person name="Jensen O.N."/>
            <person name="Pelaez A.I."/>
            <person name="Sanchez J."/>
            <person name="Ferrer M."/>
        </authorList>
    </citation>
    <scope>NUCLEOTIDE SEQUENCE</scope>
</reference>
<organism evidence="1">
    <name type="scientific">mine drainage metagenome</name>
    <dbReference type="NCBI Taxonomy" id="410659"/>
    <lineage>
        <taxon>unclassified sequences</taxon>
        <taxon>metagenomes</taxon>
        <taxon>ecological metagenomes</taxon>
    </lineage>
</organism>
<gene>
    <name evidence="1" type="ORF">B1B_15618</name>
</gene>
<dbReference type="InterPro" id="IPR036412">
    <property type="entry name" value="HAD-like_sf"/>
</dbReference>
<dbReference type="EMBL" id="AUZY01010390">
    <property type="protein sequence ID" value="EQD38889.1"/>
    <property type="molecule type" value="Genomic_DNA"/>
</dbReference>
<evidence type="ECO:0000313" key="1">
    <source>
        <dbReference type="EMBL" id="EQD38889.1"/>
    </source>
</evidence>
<accession>T1AD51</accession>
<dbReference type="Gene3D" id="3.40.50.1000">
    <property type="entry name" value="HAD superfamily/HAD-like"/>
    <property type="match status" value="1"/>
</dbReference>
<keyword evidence="1" id="KW-0378">Hydrolase</keyword>
<dbReference type="InterPro" id="IPR023214">
    <property type="entry name" value="HAD_sf"/>
</dbReference>
<comment type="caution">
    <text evidence="1">The sequence shown here is derived from an EMBL/GenBank/DDBJ whole genome shotgun (WGS) entry which is preliminary data.</text>
</comment>